<gene>
    <name evidence="3" type="ORF">RWD45_19915</name>
</gene>
<evidence type="ECO:0000256" key="1">
    <source>
        <dbReference type="SAM" id="Coils"/>
    </source>
</evidence>
<dbReference type="PANTHER" id="PTHR47245:SF2">
    <property type="entry name" value="PEPTIDYL-PROLYL CIS-TRANS ISOMERASE HP_0175-RELATED"/>
    <property type="match status" value="1"/>
</dbReference>
<dbReference type="SUPFAM" id="SSF109998">
    <property type="entry name" value="Triger factor/SurA peptide-binding domain-like"/>
    <property type="match status" value="1"/>
</dbReference>
<feature type="coiled-coil region" evidence="1">
    <location>
        <begin position="190"/>
        <end position="223"/>
    </location>
</feature>
<evidence type="ECO:0000313" key="3">
    <source>
        <dbReference type="EMBL" id="MDY0410397.1"/>
    </source>
</evidence>
<feature type="chain" id="PRO_5046001010" evidence="2">
    <location>
        <begin position="22"/>
        <end position="230"/>
    </location>
</feature>
<dbReference type="EMBL" id="JAWDIQ010000003">
    <property type="protein sequence ID" value="MDY0410397.1"/>
    <property type="molecule type" value="Genomic_DNA"/>
</dbReference>
<keyword evidence="2" id="KW-0732">Signal</keyword>
<dbReference type="InterPro" id="IPR027304">
    <property type="entry name" value="Trigger_fact/SurA_dom_sf"/>
</dbReference>
<proteinExistence type="predicted"/>
<organism evidence="3 4">
    <name type="scientific">Paracerasibacillus soli</name>
    <dbReference type="NCBI Taxonomy" id="480284"/>
    <lineage>
        <taxon>Bacteria</taxon>
        <taxon>Bacillati</taxon>
        <taxon>Bacillota</taxon>
        <taxon>Bacilli</taxon>
        <taxon>Bacillales</taxon>
        <taxon>Bacillaceae</taxon>
        <taxon>Paracerasibacillus</taxon>
    </lineage>
</organism>
<dbReference type="Proteomes" id="UP001275315">
    <property type="component" value="Unassembled WGS sequence"/>
</dbReference>
<dbReference type="PROSITE" id="PS51257">
    <property type="entry name" value="PROKAR_LIPOPROTEIN"/>
    <property type="match status" value="1"/>
</dbReference>
<comment type="caution">
    <text evidence="3">The sequence shown here is derived from an EMBL/GenBank/DDBJ whole genome shotgun (WGS) entry which is preliminary data.</text>
</comment>
<sequence>MKKTYLLLIAVLFAVVLTACNSDKDKEKDTKQADMEKLEVTDAEKVANDKVVLEVNDEKVNGNKYNTAYIQTKMRLYQIGQDIDDLEQVKDKTLDELIAQELLRQEIENKGFSVSNKDVDAEYEAIKKENGDQLKAYLKEFSMTEDDFKEQVKYSLALEKYLDKEVKTPKVSDKEIKDMYDKLKENNDDIPEYKDVADIIKEQLEQQKKEEELKTIIDALEEKAEVKKLI</sequence>
<dbReference type="Pfam" id="PF13624">
    <property type="entry name" value="SurA_N_3"/>
    <property type="match status" value="1"/>
</dbReference>
<name>A0ABU5CX07_9BACI</name>
<keyword evidence="1" id="KW-0175">Coiled coil</keyword>
<protein>
    <submittedName>
        <fullName evidence="3">SurA N-terminal domain-containing protein</fullName>
    </submittedName>
</protein>
<dbReference type="RefSeq" id="WP_320381275.1">
    <property type="nucleotide sequence ID" value="NZ_JAWDIQ010000003.1"/>
</dbReference>
<evidence type="ECO:0000256" key="2">
    <source>
        <dbReference type="SAM" id="SignalP"/>
    </source>
</evidence>
<dbReference type="Gene3D" id="1.10.4030.10">
    <property type="entry name" value="Porin chaperone SurA, peptide-binding domain"/>
    <property type="match status" value="1"/>
</dbReference>
<reference evidence="3 4" key="1">
    <citation type="submission" date="2023-10" db="EMBL/GenBank/DDBJ databases">
        <title>Virgibacillus soli CC-YMP-6 genome.</title>
        <authorList>
            <person name="Miliotis G."/>
            <person name="Sengupta P."/>
            <person name="Hameed A."/>
            <person name="Chuvochina M."/>
            <person name="Mcdonagh F."/>
            <person name="Simpson A.C."/>
            <person name="Singh N.K."/>
            <person name="Rekha P.D."/>
            <person name="Raman K."/>
            <person name="Hugenholtz P."/>
            <person name="Venkateswaran K."/>
        </authorList>
    </citation>
    <scope>NUCLEOTIDE SEQUENCE [LARGE SCALE GENOMIC DNA]</scope>
    <source>
        <strain evidence="3 4">CC-YMP-6</strain>
    </source>
</reference>
<dbReference type="PANTHER" id="PTHR47245">
    <property type="entry name" value="PEPTIDYLPROLYL ISOMERASE"/>
    <property type="match status" value="1"/>
</dbReference>
<accession>A0ABU5CX07</accession>
<feature type="signal peptide" evidence="2">
    <location>
        <begin position="1"/>
        <end position="21"/>
    </location>
</feature>
<dbReference type="InterPro" id="IPR050245">
    <property type="entry name" value="PrsA_foldase"/>
</dbReference>
<keyword evidence="4" id="KW-1185">Reference proteome</keyword>
<evidence type="ECO:0000313" key="4">
    <source>
        <dbReference type="Proteomes" id="UP001275315"/>
    </source>
</evidence>